<dbReference type="EMBL" id="AP022213">
    <property type="protein sequence ID" value="BBT16120.1"/>
    <property type="molecule type" value="Genomic_DNA"/>
</dbReference>
<evidence type="ECO:0000313" key="2">
    <source>
        <dbReference type="Proteomes" id="UP000515591"/>
    </source>
</evidence>
<proteinExistence type="predicted"/>
<organism evidence="1 2">
    <name type="scientific">Metapseudomonas otitidis</name>
    <dbReference type="NCBI Taxonomy" id="319939"/>
    <lineage>
        <taxon>Bacteria</taxon>
        <taxon>Pseudomonadati</taxon>
        <taxon>Pseudomonadota</taxon>
        <taxon>Gammaproteobacteria</taxon>
        <taxon>Pseudomonadales</taxon>
        <taxon>Pseudomonadaceae</taxon>
        <taxon>Metapseudomonas</taxon>
    </lineage>
</organism>
<dbReference type="RefSeq" id="WP_232104273.1">
    <property type="nucleotide sequence ID" value="NZ_AP022213.1"/>
</dbReference>
<dbReference type="AlphaFoldDB" id="A0A6S5RNE0"/>
<protein>
    <submittedName>
        <fullName evidence="1">Uncharacterized protein</fullName>
    </submittedName>
</protein>
<sequence>MQESRSFFQQGESCTLLEPGEMIIYRTDKSYLFGFSGAMRQFIFDIP</sequence>
<name>A0A6S5RNE0_9GAMM</name>
<evidence type="ECO:0000313" key="1">
    <source>
        <dbReference type="EMBL" id="BBT16120.1"/>
    </source>
</evidence>
<accession>A0A6S5RNE0</accession>
<reference evidence="1 2" key="1">
    <citation type="submission" date="2019-12" db="EMBL/GenBank/DDBJ databases">
        <title>complete genome sequences of Pseudomonas otitidis str. WP8-S17-CRE-03 isolated from wastewater treatment plant effluent.</title>
        <authorList>
            <person name="Sekizuka T."/>
            <person name="Itokawa K."/>
            <person name="Yatsu K."/>
            <person name="Inamine Y."/>
            <person name="Kuroda M."/>
        </authorList>
    </citation>
    <scope>NUCLEOTIDE SEQUENCE [LARGE SCALE GENOMIC DNA]</scope>
    <source>
        <strain evidence="1 2">WP8-S17-CRE-03</strain>
    </source>
</reference>
<gene>
    <name evidence="1" type="ORF">WP8S17C03_21690</name>
</gene>
<dbReference type="Proteomes" id="UP000515591">
    <property type="component" value="Chromosome"/>
</dbReference>